<dbReference type="Pfam" id="PF04969">
    <property type="entry name" value="CS"/>
    <property type="match status" value="1"/>
</dbReference>
<evidence type="ECO:0000313" key="2">
    <source>
        <dbReference type="EMBL" id="GFE55744.1"/>
    </source>
</evidence>
<dbReference type="Gene3D" id="2.60.40.790">
    <property type="match status" value="1"/>
</dbReference>
<feature type="domain" description="CS" evidence="1">
    <location>
        <begin position="206"/>
        <end position="300"/>
    </location>
</feature>
<dbReference type="SUPFAM" id="SSF49764">
    <property type="entry name" value="HSP20-like chaperones"/>
    <property type="match status" value="1"/>
</dbReference>
<gene>
    <name evidence="2" type="ORF">BaOVIS_031480</name>
</gene>
<comment type="caution">
    <text evidence="2">The sequence shown here is derived from an EMBL/GenBank/DDBJ whole genome shotgun (WGS) entry which is preliminary data.</text>
</comment>
<reference evidence="2" key="1">
    <citation type="submission" date="2019-12" db="EMBL/GenBank/DDBJ databases">
        <title>Genome sequence of Babesia ovis.</title>
        <authorList>
            <person name="Yamagishi J."/>
            <person name="Sevinc F."/>
            <person name="Xuan X."/>
        </authorList>
    </citation>
    <scope>NUCLEOTIDE SEQUENCE</scope>
    <source>
        <strain evidence="2">Selcuk</strain>
    </source>
</reference>
<organism evidence="2 3">
    <name type="scientific">Babesia ovis</name>
    <dbReference type="NCBI Taxonomy" id="5869"/>
    <lineage>
        <taxon>Eukaryota</taxon>
        <taxon>Sar</taxon>
        <taxon>Alveolata</taxon>
        <taxon>Apicomplexa</taxon>
        <taxon>Aconoidasida</taxon>
        <taxon>Piroplasmida</taxon>
        <taxon>Babesiidae</taxon>
        <taxon>Babesia</taxon>
    </lineage>
</organism>
<name>A0A9W5TCH5_BABOV</name>
<dbReference type="PROSITE" id="PS51203">
    <property type="entry name" value="CS"/>
    <property type="match status" value="1"/>
</dbReference>
<dbReference type="Proteomes" id="UP001057455">
    <property type="component" value="Unassembled WGS sequence"/>
</dbReference>
<sequence length="310" mass="35537">MFRVDPRNHDVANPLRISVLMVDPLEGIPGTDLGPDNEIRPDDEPYDMELTDEDIADMLRLISDVKQGKMGPKWKKELENIEDLYKRRVAAMNKMPHMSGDSPKPKVEELLKQRDDDLDDQLRGVFDLSNLQHPTEEEISQSLKKMELEGTNPNIMEDETSCDSDDERYLQALSDGKLGPAEMKKLVNSFYREKGLLNEPVVRTKVGQFDVHWQQNQKTFDLWFPCISPDDSHHDYSVQFMPQELTITYKGTAVSVELRGKVDVDGCFWSMQKLPDLGKVVGIVLRKRSPKYSGTWEHIFRATPNSQATD</sequence>
<dbReference type="InterPro" id="IPR008978">
    <property type="entry name" value="HSP20-like_chaperone"/>
</dbReference>
<proteinExistence type="predicted"/>
<protein>
    <recommendedName>
        <fullName evidence="1">CS domain-containing protein</fullName>
    </recommendedName>
</protein>
<keyword evidence="3" id="KW-1185">Reference proteome</keyword>
<evidence type="ECO:0000313" key="3">
    <source>
        <dbReference type="Proteomes" id="UP001057455"/>
    </source>
</evidence>
<dbReference type="AlphaFoldDB" id="A0A9W5TCH5"/>
<accession>A0A9W5TCH5</accession>
<dbReference type="EMBL" id="BLIY01000024">
    <property type="protein sequence ID" value="GFE55744.1"/>
    <property type="molecule type" value="Genomic_DNA"/>
</dbReference>
<dbReference type="InterPro" id="IPR007052">
    <property type="entry name" value="CS_dom"/>
</dbReference>
<evidence type="ECO:0000259" key="1">
    <source>
        <dbReference type="PROSITE" id="PS51203"/>
    </source>
</evidence>
<dbReference type="OrthoDB" id="366097at2759"/>